<gene>
    <name evidence="1" type="ORF">E2C01_027284</name>
</gene>
<dbReference type="AlphaFoldDB" id="A0A5B7EL50"/>
<dbReference type="EMBL" id="VSRR010002939">
    <property type="protein sequence ID" value="MPC33916.1"/>
    <property type="molecule type" value="Genomic_DNA"/>
</dbReference>
<keyword evidence="2" id="KW-1185">Reference proteome</keyword>
<comment type="caution">
    <text evidence="1">The sequence shown here is derived from an EMBL/GenBank/DDBJ whole genome shotgun (WGS) entry which is preliminary data.</text>
</comment>
<sequence>MVSMGSGRCPCIGLNPTTYCFEAMLFVKWFKVTYVSP</sequence>
<name>A0A5B7EL50_PORTR</name>
<reference evidence="1 2" key="1">
    <citation type="submission" date="2019-05" db="EMBL/GenBank/DDBJ databases">
        <title>Another draft genome of Portunus trituberculatus and its Hox gene families provides insights of decapod evolution.</title>
        <authorList>
            <person name="Jeong J.-H."/>
            <person name="Song I."/>
            <person name="Kim S."/>
            <person name="Choi T."/>
            <person name="Kim D."/>
            <person name="Ryu S."/>
            <person name="Kim W."/>
        </authorList>
    </citation>
    <scope>NUCLEOTIDE SEQUENCE [LARGE SCALE GENOMIC DNA]</scope>
    <source>
        <tissue evidence="1">Muscle</tissue>
    </source>
</reference>
<proteinExistence type="predicted"/>
<protein>
    <submittedName>
        <fullName evidence="1">Uncharacterized protein</fullName>
    </submittedName>
</protein>
<dbReference type="Proteomes" id="UP000324222">
    <property type="component" value="Unassembled WGS sequence"/>
</dbReference>
<accession>A0A5B7EL50</accession>
<evidence type="ECO:0000313" key="2">
    <source>
        <dbReference type="Proteomes" id="UP000324222"/>
    </source>
</evidence>
<organism evidence="1 2">
    <name type="scientific">Portunus trituberculatus</name>
    <name type="common">Swimming crab</name>
    <name type="synonym">Neptunus trituberculatus</name>
    <dbReference type="NCBI Taxonomy" id="210409"/>
    <lineage>
        <taxon>Eukaryota</taxon>
        <taxon>Metazoa</taxon>
        <taxon>Ecdysozoa</taxon>
        <taxon>Arthropoda</taxon>
        <taxon>Crustacea</taxon>
        <taxon>Multicrustacea</taxon>
        <taxon>Malacostraca</taxon>
        <taxon>Eumalacostraca</taxon>
        <taxon>Eucarida</taxon>
        <taxon>Decapoda</taxon>
        <taxon>Pleocyemata</taxon>
        <taxon>Brachyura</taxon>
        <taxon>Eubrachyura</taxon>
        <taxon>Portunoidea</taxon>
        <taxon>Portunidae</taxon>
        <taxon>Portuninae</taxon>
        <taxon>Portunus</taxon>
    </lineage>
</organism>
<evidence type="ECO:0000313" key="1">
    <source>
        <dbReference type="EMBL" id="MPC33916.1"/>
    </source>
</evidence>